<sequence length="230" mass="26617">MKSKWFEFKEAAIRLRKQGYSMSKIEKKLGIARSTLSGWFKKVKLTPSQRKKLLKNSKNALVEARKKAVIWHNKQKQKRIEEAECQALNVLNNINIEDKHILELALSVLYISEGGKTTDQTAIGSSDPLILRFFLSSLKKIYNIDIGRIYCELHLRADQNPEETKKFWAKELNIPLISFRRAMFDKRTIGSRTYPSYKGVCVLRCGNVAVQRRLLFLSRYFCKKIVDAGS</sequence>
<proteinExistence type="predicted"/>
<protein>
    <submittedName>
        <fullName evidence="1">Uncharacterized protein</fullName>
    </submittedName>
</protein>
<dbReference type="Proteomes" id="UP000177740">
    <property type="component" value="Unassembled WGS sequence"/>
</dbReference>
<dbReference type="SUPFAM" id="SSF46689">
    <property type="entry name" value="Homeodomain-like"/>
    <property type="match status" value="1"/>
</dbReference>
<name>A0A1G2EPZ2_9BACT</name>
<evidence type="ECO:0000313" key="2">
    <source>
        <dbReference type="Proteomes" id="UP000177740"/>
    </source>
</evidence>
<dbReference type="Gene3D" id="1.10.10.60">
    <property type="entry name" value="Homeodomain-like"/>
    <property type="match status" value="1"/>
</dbReference>
<dbReference type="EMBL" id="MHMM01000007">
    <property type="protein sequence ID" value="OGZ27318.1"/>
    <property type="molecule type" value="Genomic_DNA"/>
</dbReference>
<dbReference type="STRING" id="1801677.A2365_00070"/>
<dbReference type="InterPro" id="IPR009057">
    <property type="entry name" value="Homeodomain-like_sf"/>
</dbReference>
<accession>A0A1G2EPZ2</accession>
<dbReference type="AlphaFoldDB" id="A0A1G2EPZ2"/>
<organism evidence="1 2">
    <name type="scientific">Candidatus Nealsonbacteria bacterium RIFOXYB1_FULL_40_15</name>
    <dbReference type="NCBI Taxonomy" id="1801677"/>
    <lineage>
        <taxon>Bacteria</taxon>
        <taxon>Candidatus Nealsoniibacteriota</taxon>
    </lineage>
</organism>
<gene>
    <name evidence="1" type="ORF">A2365_00070</name>
</gene>
<evidence type="ECO:0000313" key="1">
    <source>
        <dbReference type="EMBL" id="OGZ27318.1"/>
    </source>
</evidence>
<comment type="caution">
    <text evidence="1">The sequence shown here is derived from an EMBL/GenBank/DDBJ whole genome shotgun (WGS) entry which is preliminary data.</text>
</comment>
<reference evidence="1 2" key="1">
    <citation type="journal article" date="2016" name="Nat. Commun.">
        <title>Thousands of microbial genomes shed light on interconnected biogeochemical processes in an aquifer system.</title>
        <authorList>
            <person name="Anantharaman K."/>
            <person name="Brown C.T."/>
            <person name="Hug L.A."/>
            <person name="Sharon I."/>
            <person name="Castelle C.J."/>
            <person name="Probst A.J."/>
            <person name="Thomas B.C."/>
            <person name="Singh A."/>
            <person name="Wilkins M.J."/>
            <person name="Karaoz U."/>
            <person name="Brodie E.L."/>
            <person name="Williams K.H."/>
            <person name="Hubbard S.S."/>
            <person name="Banfield J.F."/>
        </authorList>
    </citation>
    <scope>NUCLEOTIDE SEQUENCE [LARGE SCALE GENOMIC DNA]</scope>
</reference>